<reference evidence="2" key="2">
    <citation type="submission" date="2020-06" db="EMBL/GenBank/DDBJ databases">
        <title>Helianthus annuus Genome sequencing and assembly Release 2.</title>
        <authorList>
            <person name="Gouzy J."/>
            <person name="Langlade N."/>
            <person name="Munos S."/>
        </authorList>
    </citation>
    <scope>NUCLEOTIDE SEQUENCE</scope>
    <source>
        <tissue evidence="2">Leaves</tissue>
    </source>
</reference>
<proteinExistence type="predicted"/>
<dbReference type="Proteomes" id="UP000215914">
    <property type="component" value="Unassembled WGS sequence"/>
</dbReference>
<protein>
    <submittedName>
        <fullName evidence="2">Uncharacterized protein</fullName>
    </submittedName>
</protein>
<evidence type="ECO:0000313" key="2">
    <source>
        <dbReference type="EMBL" id="KAF5782344.1"/>
    </source>
</evidence>
<dbReference type="AlphaFoldDB" id="A0A9K3N0A6"/>
<name>A0A9K3N0A6_HELAN</name>
<evidence type="ECO:0000313" key="3">
    <source>
        <dbReference type="Proteomes" id="UP000215914"/>
    </source>
</evidence>
<comment type="caution">
    <text evidence="2">The sequence shown here is derived from an EMBL/GenBank/DDBJ whole genome shotgun (WGS) entry which is preliminary data.</text>
</comment>
<reference evidence="2" key="1">
    <citation type="journal article" date="2017" name="Nature">
        <title>The sunflower genome provides insights into oil metabolism, flowering and Asterid evolution.</title>
        <authorList>
            <person name="Badouin H."/>
            <person name="Gouzy J."/>
            <person name="Grassa C.J."/>
            <person name="Murat F."/>
            <person name="Staton S.E."/>
            <person name="Cottret L."/>
            <person name="Lelandais-Briere C."/>
            <person name="Owens G.L."/>
            <person name="Carrere S."/>
            <person name="Mayjonade B."/>
            <person name="Legrand L."/>
            <person name="Gill N."/>
            <person name="Kane N.C."/>
            <person name="Bowers J.E."/>
            <person name="Hubner S."/>
            <person name="Bellec A."/>
            <person name="Berard A."/>
            <person name="Berges H."/>
            <person name="Blanchet N."/>
            <person name="Boniface M.C."/>
            <person name="Brunel D."/>
            <person name="Catrice O."/>
            <person name="Chaidir N."/>
            <person name="Claudel C."/>
            <person name="Donnadieu C."/>
            <person name="Faraut T."/>
            <person name="Fievet G."/>
            <person name="Helmstetter N."/>
            <person name="King M."/>
            <person name="Knapp S.J."/>
            <person name="Lai Z."/>
            <person name="Le Paslier M.C."/>
            <person name="Lippi Y."/>
            <person name="Lorenzon L."/>
            <person name="Mandel J.R."/>
            <person name="Marage G."/>
            <person name="Marchand G."/>
            <person name="Marquand E."/>
            <person name="Bret-Mestries E."/>
            <person name="Morien E."/>
            <person name="Nambeesan S."/>
            <person name="Nguyen T."/>
            <person name="Pegot-Espagnet P."/>
            <person name="Pouilly N."/>
            <person name="Raftis F."/>
            <person name="Sallet E."/>
            <person name="Schiex T."/>
            <person name="Thomas J."/>
            <person name="Vandecasteele C."/>
            <person name="Vares D."/>
            <person name="Vear F."/>
            <person name="Vautrin S."/>
            <person name="Crespi M."/>
            <person name="Mangin B."/>
            <person name="Burke J.M."/>
            <person name="Salse J."/>
            <person name="Munos S."/>
            <person name="Vincourt P."/>
            <person name="Rieseberg L.H."/>
            <person name="Langlade N.B."/>
        </authorList>
    </citation>
    <scope>NUCLEOTIDE SEQUENCE</scope>
    <source>
        <tissue evidence="2">Leaves</tissue>
    </source>
</reference>
<accession>A0A9K3N0A6</accession>
<evidence type="ECO:0000256" key="1">
    <source>
        <dbReference type="SAM" id="MobiDB-lite"/>
    </source>
</evidence>
<organism evidence="2 3">
    <name type="scientific">Helianthus annuus</name>
    <name type="common">Common sunflower</name>
    <dbReference type="NCBI Taxonomy" id="4232"/>
    <lineage>
        <taxon>Eukaryota</taxon>
        <taxon>Viridiplantae</taxon>
        <taxon>Streptophyta</taxon>
        <taxon>Embryophyta</taxon>
        <taxon>Tracheophyta</taxon>
        <taxon>Spermatophyta</taxon>
        <taxon>Magnoliopsida</taxon>
        <taxon>eudicotyledons</taxon>
        <taxon>Gunneridae</taxon>
        <taxon>Pentapetalae</taxon>
        <taxon>asterids</taxon>
        <taxon>campanulids</taxon>
        <taxon>Asterales</taxon>
        <taxon>Asteraceae</taxon>
        <taxon>Asteroideae</taxon>
        <taxon>Heliantheae alliance</taxon>
        <taxon>Heliantheae</taxon>
        <taxon>Helianthus</taxon>
    </lineage>
</organism>
<sequence>MLTEKQYLLLVMKDLQNRITPSEREKLELFRAKVASFGPSSDWSIRLASWNDRANDLDSIAFSSSSSDDEDEDRCRPDTDSVRVSAPL</sequence>
<dbReference type="Gramene" id="mRNA:HanXRQr2_Chr11g0494771">
    <property type="protein sequence ID" value="CDS:HanXRQr2_Chr11g0494771.1"/>
    <property type="gene ID" value="HanXRQr2_Chr11g0494771"/>
</dbReference>
<gene>
    <name evidence="2" type="ORF">HanXRQr2_Chr11g0494771</name>
</gene>
<keyword evidence="3" id="KW-1185">Reference proteome</keyword>
<dbReference type="EMBL" id="MNCJ02000326">
    <property type="protein sequence ID" value="KAF5782344.1"/>
    <property type="molecule type" value="Genomic_DNA"/>
</dbReference>
<feature type="region of interest" description="Disordered" evidence="1">
    <location>
        <begin position="61"/>
        <end position="88"/>
    </location>
</feature>